<dbReference type="Gene3D" id="3.30.559.70">
    <property type="entry name" value="Choline/Carnitine o-acyltransferase, domain 2"/>
    <property type="match status" value="1"/>
</dbReference>
<dbReference type="OrthoDB" id="240216at2759"/>
<dbReference type="PANTHER" id="PTHR22589">
    <property type="entry name" value="CARNITINE O-ACYLTRANSFERASE"/>
    <property type="match status" value="1"/>
</dbReference>
<dbReference type="EMBL" id="VDMD01000001">
    <property type="protein sequence ID" value="TRM69826.1"/>
    <property type="molecule type" value="Genomic_DNA"/>
</dbReference>
<keyword evidence="3 5" id="KW-0012">Acyltransferase</keyword>
<keyword evidence="9" id="KW-1185">Reference proteome</keyword>
<dbReference type="Proteomes" id="UP000320762">
    <property type="component" value="Unassembled WGS sequence"/>
</dbReference>
<evidence type="ECO:0000313" key="9">
    <source>
        <dbReference type="Proteomes" id="UP000320762"/>
    </source>
</evidence>
<accession>A0A550CYE5</accession>
<dbReference type="InterPro" id="IPR023213">
    <property type="entry name" value="CAT-like_dom_sf"/>
</dbReference>
<feature type="domain" description="Choline/carnitine acyltransferase" evidence="7">
    <location>
        <begin position="34"/>
        <end position="585"/>
    </location>
</feature>
<dbReference type="PROSITE" id="PS00439">
    <property type="entry name" value="ACYLTRANSF_C_1"/>
    <property type="match status" value="1"/>
</dbReference>
<gene>
    <name evidence="8" type="ORF">BD626DRAFT_544425</name>
</gene>
<dbReference type="AlphaFoldDB" id="A0A550CYE5"/>
<dbReference type="STRING" id="97359.A0A550CYE5"/>
<comment type="similarity">
    <text evidence="1 5">Belongs to the carnitine/choline acetyltransferase family.</text>
</comment>
<evidence type="ECO:0000256" key="3">
    <source>
        <dbReference type="ARBA" id="ARBA00023315"/>
    </source>
</evidence>
<reference evidence="8 9" key="1">
    <citation type="journal article" date="2019" name="New Phytol.">
        <title>Comparative genomics reveals unique wood-decay strategies and fruiting body development in the Schizophyllaceae.</title>
        <authorList>
            <person name="Almasi E."/>
            <person name="Sahu N."/>
            <person name="Krizsan K."/>
            <person name="Balint B."/>
            <person name="Kovacs G.M."/>
            <person name="Kiss B."/>
            <person name="Cseklye J."/>
            <person name="Drula E."/>
            <person name="Henrissat B."/>
            <person name="Nagy I."/>
            <person name="Chovatia M."/>
            <person name="Adam C."/>
            <person name="LaButti K."/>
            <person name="Lipzen A."/>
            <person name="Riley R."/>
            <person name="Grigoriev I.V."/>
            <person name="Nagy L.G."/>
        </authorList>
    </citation>
    <scope>NUCLEOTIDE SEQUENCE [LARGE SCALE GENOMIC DNA]</scope>
    <source>
        <strain evidence="8 9">NL-1724</strain>
    </source>
</reference>
<evidence type="ECO:0000256" key="6">
    <source>
        <dbReference type="SAM" id="MobiDB-lite"/>
    </source>
</evidence>
<evidence type="ECO:0000256" key="1">
    <source>
        <dbReference type="ARBA" id="ARBA00005232"/>
    </source>
</evidence>
<evidence type="ECO:0000256" key="5">
    <source>
        <dbReference type="RuleBase" id="RU003801"/>
    </source>
</evidence>
<evidence type="ECO:0000313" key="8">
    <source>
        <dbReference type="EMBL" id="TRM69826.1"/>
    </source>
</evidence>
<dbReference type="Pfam" id="PF00755">
    <property type="entry name" value="Carn_acyltransf"/>
    <property type="match status" value="1"/>
</dbReference>
<keyword evidence="2 5" id="KW-0808">Transferase</keyword>
<feature type="region of interest" description="Disordered" evidence="6">
    <location>
        <begin position="1"/>
        <end position="31"/>
    </location>
</feature>
<name>A0A550CYE5_9AGAR</name>
<dbReference type="Gene3D" id="3.30.559.10">
    <property type="entry name" value="Chloramphenicol acetyltransferase-like domain"/>
    <property type="match status" value="1"/>
</dbReference>
<dbReference type="InterPro" id="IPR042231">
    <property type="entry name" value="Cho/carn_acyl_trans_2"/>
</dbReference>
<dbReference type="InterPro" id="IPR000542">
    <property type="entry name" value="Carn_acyl_trans"/>
</dbReference>
<evidence type="ECO:0000259" key="7">
    <source>
        <dbReference type="Pfam" id="PF00755"/>
    </source>
</evidence>
<evidence type="ECO:0000256" key="4">
    <source>
        <dbReference type="PIRSR" id="PIRSR600542-1"/>
    </source>
</evidence>
<protein>
    <submittedName>
        <fullName evidence="8">Acyltransferase ChoActase/COT/CPT</fullName>
    </submittedName>
</protein>
<sequence length="595" mass="65150">MSTSTRVRPPNWKARAPAPLPGPAFASQKGLPRLPVPPLAQTLDRLKESLRPIACTSDEYDAVTSKIDSFAAQQGPDLQKRLEQHAASRDHWLEEWWDDGAYLSYRDSVVINVSYYYGFTKHPSHLKQTPAARAAALARGAMLFRQQWKLGQLEPDRAKDTAFCMDTFRWMFDCCRVPGHGIDWSVSHAKAGDTGNSGHIIVTRNNRFWKVPAAQDGHILSTEDFERQIQSIYDASEGKPYPAVGVLAASNRDKWAHDYDELITSAHNSAITDAIHSAAFLISLEPTPKPASDAPEASHVAHSRALWHGAVVNGQPIGLQNRWVDKPVQFIVFDDGYAGIMGEHSVMDGTPMVRLCDDVLAALEKPDFNHGAPAPRTPEPTALDWEVSSATEAAITRANTEAVQLIESQAVTFLRTGYGKASIKAAGVSPDSWAQLIVQLAYARLLARSGKQRAGGTYEAATTRRFRGGRTEAIRVVSSESDAWVAAMDADDVGTQARRELFHAAVKTHVRRAKEAGAGHGVDRHVLGLKKCLREGEHAPELFSDPVLARSSNWVLSTSAIFSKRFDTYGWGEVVPEGFGVPYMTGFNGTCGGFV</sequence>
<dbReference type="InterPro" id="IPR039551">
    <property type="entry name" value="Cho/carn_acyl_trans"/>
</dbReference>
<proteinExistence type="inferred from homology"/>
<dbReference type="PROSITE" id="PS00440">
    <property type="entry name" value="ACYLTRANSF_C_2"/>
    <property type="match status" value="1"/>
</dbReference>
<dbReference type="GO" id="GO:0016746">
    <property type="term" value="F:acyltransferase activity"/>
    <property type="evidence" value="ECO:0007669"/>
    <property type="project" value="UniProtKB-KW"/>
</dbReference>
<feature type="active site" description="Proton acceptor" evidence="4">
    <location>
        <position position="344"/>
    </location>
</feature>
<dbReference type="SUPFAM" id="SSF52777">
    <property type="entry name" value="CoA-dependent acyltransferases"/>
    <property type="match status" value="2"/>
</dbReference>
<organism evidence="8 9">
    <name type="scientific">Schizophyllum amplum</name>
    <dbReference type="NCBI Taxonomy" id="97359"/>
    <lineage>
        <taxon>Eukaryota</taxon>
        <taxon>Fungi</taxon>
        <taxon>Dikarya</taxon>
        <taxon>Basidiomycota</taxon>
        <taxon>Agaricomycotina</taxon>
        <taxon>Agaricomycetes</taxon>
        <taxon>Agaricomycetidae</taxon>
        <taxon>Agaricales</taxon>
        <taxon>Schizophyllaceae</taxon>
        <taxon>Schizophyllum</taxon>
    </lineage>
</organism>
<evidence type="ECO:0000256" key="2">
    <source>
        <dbReference type="ARBA" id="ARBA00022679"/>
    </source>
</evidence>
<dbReference type="PANTHER" id="PTHR22589:SF103">
    <property type="entry name" value="CARNITINE O-ACETYL-TRANSFERASE, ISOFORM A-RELATED"/>
    <property type="match status" value="1"/>
</dbReference>
<comment type="caution">
    <text evidence="8">The sequence shown here is derived from an EMBL/GenBank/DDBJ whole genome shotgun (WGS) entry which is preliminary data.</text>
</comment>